<reference evidence="3 4" key="1">
    <citation type="submission" date="2020-08" db="EMBL/GenBank/DDBJ databases">
        <title>Genomic Encyclopedia of Type Strains, Phase III (KMG-III): the genomes of soil and plant-associated and newly described type strains.</title>
        <authorList>
            <person name="Whitman W."/>
        </authorList>
    </citation>
    <scope>NUCLEOTIDE SEQUENCE [LARGE SCALE GENOMIC DNA]</scope>
    <source>
        <strain evidence="3 4">CECT 7282</strain>
    </source>
</reference>
<keyword evidence="2" id="KW-1133">Transmembrane helix</keyword>
<dbReference type="RefSeq" id="WP_183327324.1">
    <property type="nucleotide sequence ID" value="NZ_JACHXP010000021.1"/>
</dbReference>
<dbReference type="Proteomes" id="UP000547614">
    <property type="component" value="Unassembled WGS sequence"/>
</dbReference>
<keyword evidence="2" id="KW-0812">Transmembrane</keyword>
<gene>
    <name evidence="3" type="ORF">FHR94_003338</name>
</gene>
<sequence>MALLKGALGQVTPILLAVLLGIAVFAGMQARQYASERDAAEARAELETQRAEAFGEVMDWQRDRMRSLSAALEERDQQLAEDRRAIDQRRAAARRLERDDEDSADWAGRAVPAAVRRWVRDLGPADAGTAGGDVPGTAGAPGDADAGTDARGSAQP</sequence>
<comment type="caution">
    <text evidence="3">The sequence shown here is derived from an EMBL/GenBank/DDBJ whole genome shotgun (WGS) entry which is preliminary data.</text>
</comment>
<feature type="transmembrane region" description="Helical" evidence="2">
    <location>
        <begin position="6"/>
        <end position="27"/>
    </location>
</feature>
<evidence type="ECO:0000313" key="3">
    <source>
        <dbReference type="EMBL" id="MBB3192062.1"/>
    </source>
</evidence>
<organism evidence="3 4">
    <name type="scientific">Halomonas cerina</name>
    <dbReference type="NCBI Taxonomy" id="447424"/>
    <lineage>
        <taxon>Bacteria</taxon>
        <taxon>Pseudomonadati</taxon>
        <taxon>Pseudomonadota</taxon>
        <taxon>Gammaproteobacteria</taxon>
        <taxon>Oceanospirillales</taxon>
        <taxon>Halomonadaceae</taxon>
        <taxon>Halomonas</taxon>
    </lineage>
</organism>
<accession>A0A839V9D8</accession>
<protein>
    <submittedName>
        <fullName evidence="3">Uncharacterized protein HemX</fullName>
    </submittedName>
</protein>
<dbReference type="AlphaFoldDB" id="A0A839V9D8"/>
<evidence type="ECO:0000256" key="2">
    <source>
        <dbReference type="SAM" id="Phobius"/>
    </source>
</evidence>
<keyword evidence="2" id="KW-0472">Membrane</keyword>
<dbReference type="EMBL" id="JACHXP010000021">
    <property type="protein sequence ID" value="MBB3192062.1"/>
    <property type="molecule type" value="Genomic_DNA"/>
</dbReference>
<name>A0A839V9D8_9GAMM</name>
<feature type="region of interest" description="Disordered" evidence="1">
    <location>
        <begin position="123"/>
        <end position="156"/>
    </location>
</feature>
<keyword evidence="4" id="KW-1185">Reference proteome</keyword>
<proteinExistence type="predicted"/>
<evidence type="ECO:0000313" key="4">
    <source>
        <dbReference type="Proteomes" id="UP000547614"/>
    </source>
</evidence>
<evidence type="ECO:0000256" key="1">
    <source>
        <dbReference type="SAM" id="MobiDB-lite"/>
    </source>
</evidence>
<feature type="compositionally biased region" description="Low complexity" evidence="1">
    <location>
        <begin position="135"/>
        <end position="150"/>
    </location>
</feature>